<keyword evidence="7 13" id="KW-0328">Glycosyltransferase</keyword>
<dbReference type="InterPro" id="IPR035090">
    <property type="entry name" value="Pyridoxal_P_attach_site"/>
</dbReference>
<dbReference type="PANTHER" id="PTHR11468:SF3">
    <property type="entry name" value="GLYCOGEN PHOSPHORYLASE, LIVER FORM"/>
    <property type="match status" value="1"/>
</dbReference>
<dbReference type="InterPro" id="IPR000811">
    <property type="entry name" value="Glyco_trans_35"/>
</dbReference>
<sequence length="836" mass="93287">MPYLMPNAAPTGEPVTLDEPVTDGVAYATRVDAAQMRAAIFAKLTYAVGKDPAGAKLHDWLRATSLAVRDHIVDRWIASVREAYITGRKRVYYLSLDFMIGRQLRDVSSNLLLDGVMREALIEAGVDYHAMAELEPDAALGNGGLGRLAACYMESMATLGIAAHGYGIRYDHGLFRQKIADGWQTELPEDWLAFGNPWEFERREVAYEIGFGGTVDASEAWDGAVRHTWRPAERVLAIAYDTPIVGWRGARVNTLRLWRARAADPMQLETFNRGDHIGAVADRTRAESISRVLYPSDSTQAGQELRLRQEFFFTAASLQDLVRRHVQQFGDIRSLPDKAAIQLNDTHPAIAVAELMRILLDVHALGWEEAWSITRGTINYTNHTLLPEALEMWPVSLMERLLPRHMQIIYAINAKLIAEARKRPDCNDSMLAAISLIDEWHGRGVRMGNLAFVGSHKVNGVSALHSGLMKKTVFRDLAALYPDRITNKTNGITPRRWLMQANPDLTRLVRETVGDAPLDDLEKLSLLAPHAKDAAFRERFMRVKHANKERLAALILDRLGVRVDPTALFDVHVKRIHEYKRQLLNILETIALYDAIRAQPSVDWVPRVKIFAGKAAPSYTTAKYIIKLVNDLARVVNSDPATRGLLKVVFLPNYNVSLAEVIIPAADLSEQISTAGMEASGTGNMKFALNGALTIGTLDGANIELKEHVGDDNIFIFGLTAEEVEATRRQGYNPGETVSRIPALSAAFESLYAGVYSPDDPSRHRGTVDALRNHDYFLVTADFAAYAEAQRKIAGLWRDPMEWARKAVLNTAHSGWFSSDRAIRQYSEEIWNVPTR</sequence>
<comment type="function">
    <text evidence="11">Phosphorylase is an important allosteric enzyme in carbohydrate metabolism. Enzymes from different sources differ in their regulatory mechanisms and in their natural substrates. However, all known phosphorylases share catalytic and structural properties.</text>
</comment>
<accession>A0A0S4Q5Q2</accession>
<dbReference type="PATRIC" id="fig|1079.7.peg.3032"/>
<name>A0A0S4Q5Q2_BLAVI</name>
<dbReference type="PIRSF" id="PIRSF000460">
    <property type="entry name" value="Pprylas_GlgP"/>
    <property type="match status" value="1"/>
</dbReference>
<dbReference type="FunFam" id="3.40.50.2000:FF:000153">
    <property type="entry name" value="Alpha-1,4 glucan phosphorylase"/>
    <property type="match status" value="1"/>
</dbReference>
<evidence type="ECO:0000256" key="10">
    <source>
        <dbReference type="ARBA" id="ARBA00023277"/>
    </source>
</evidence>
<evidence type="ECO:0000256" key="7">
    <source>
        <dbReference type="ARBA" id="ARBA00022676"/>
    </source>
</evidence>
<evidence type="ECO:0000313" key="15">
    <source>
        <dbReference type="Proteomes" id="UP000065734"/>
    </source>
</evidence>
<dbReference type="GO" id="GO:0005737">
    <property type="term" value="C:cytoplasm"/>
    <property type="evidence" value="ECO:0007669"/>
    <property type="project" value="UniProtKB-SubCell"/>
</dbReference>
<organism evidence="14 15">
    <name type="scientific">Blastochloris viridis</name>
    <name type="common">Rhodopseudomonas viridis</name>
    <dbReference type="NCBI Taxonomy" id="1079"/>
    <lineage>
        <taxon>Bacteria</taxon>
        <taxon>Pseudomonadati</taxon>
        <taxon>Pseudomonadota</taxon>
        <taxon>Alphaproteobacteria</taxon>
        <taxon>Hyphomicrobiales</taxon>
        <taxon>Blastochloridaceae</taxon>
        <taxon>Blastochloris</taxon>
    </lineage>
</organism>
<evidence type="ECO:0000256" key="3">
    <source>
        <dbReference type="ARBA" id="ARBA00004496"/>
    </source>
</evidence>
<dbReference type="STRING" id="1079.BVIR_104"/>
<dbReference type="AlphaFoldDB" id="A0A0S4Q5Q2"/>
<proteinExistence type="inferred from homology"/>
<dbReference type="GO" id="GO:0030170">
    <property type="term" value="F:pyridoxal phosphate binding"/>
    <property type="evidence" value="ECO:0007669"/>
    <property type="project" value="InterPro"/>
</dbReference>
<keyword evidence="15" id="KW-1185">Reference proteome</keyword>
<protein>
    <recommendedName>
        <fullName evidence="13">Alpha-1,4 glucan phosphorylase</fullName>
        <ecNumber evidence="13">2.4.1.1</ecNumber>
    </recommendedName>
</protein>
<dbReference type="GO" id="GO:0008184">
    <property type="term" value="F:glycogen phosphorylase activity"/>
    <property type="evidence" value="ECO:0007669"/>
    <property type="project" value="InterPro"/>
</dbReference>
<keyword evidence="10 13" id="KW-0119">Carbohydrate metabolism</keyword>
<comment type="catalytic activity">
    <reaction evidence="1 13">
        <text>[(1-&gt;4)-alpha-D-glucosyl](n) + phosphate = [(1-&gt;4)-alpha-D-glucosyl](n-1) + alpha-D-glucose 1-phosphate</text>
        <dbReference type="Rhea" id="RHEA:41732"/>
        <dbReference type="Rhea" id="RHEA-COMP:9584"/>
        <dbReference type="Rhea" id="RHEA-COMP:9586"/>
        <dbReference type="ChEBI" id="CHEBI:15444"/>
        <dbReference type="ChEBI" id="CHEBI:43474"/>
        <dbReference type="ChEBI" id="CHEBI:58601"/>
        <dbReference type="EC" id="2.4.1.1"/>
    </reaction>
</comment>
<dbReference type="CDD" id="cd04300">
    <property type="entry name" value="GT35_Glycogen_Phosphorylase"/>
    <property type="match status" value="1"/>
</dbReference>
<evidence type="ECO:0000256" key="6">
    <source>
        <dbReference type="ARBA" id="ARBA00022533"/>
    </source>
</evidence>
<evidence type="ECO:0000256" key="5">
    <source>
        <dbReference type="ARBA" id="ARBA00022490"/>
    </source>
</evidence>
<keyword evidence="6" id="KW-0021">Allosteric enzyme</keyword>
<dbReference type="PANTHER" id="PTHR11468">
    <property type="entry name" value="GLYCOGEN PHOSPHORYLASE"/>
    <property type="match status" value="1"/>
</dbReference>
<comment type="cofactor">
    <cofactor evidence="2 13">
        <name>pyridoxal 5'-phosphate</name>
        <dbReference type="ChEBI" id="CHEBI:597326"/>
    </cofactor>
</comment>
<evidence type="ECO:0000256" key="4">
    <source>
        <dbReference type="ARBA" id="ARBA00006047"/>
    </source>
</evidence>
<gene>
    <name evidence="14" type="primary">malP</name>
    <name evidence="14" type="ORF">BVIRIDIS_28700</name>
</gene>
<dbReference type="Proteomes" id="UP000065734">
    <property type="component" value="Chromosome I"/>
</dbReference>
<dbReference type="PROSITE" id="PS00102">
    <property type="entry name" value="PHOSPHORYLASE"/>
    <property type="match status" value="1"/>
</dbReference>
<comment type="function">
    <text evidence="13">Allosteric enzyme that catalyzes the rate-limiting step in glycogen catabolism, the phosphorolytic cleavage of glycogen to produce glucose-1-phosphate, and plays a central role in maintaining cellular and organismal glucose homeostasis.</text>
</comment>
<evidence type="ECO:0000256" key="8">
    <source>
        <dbReference type="ARBA" id="ARBA00022679"/>
    </source>
</evidence>
<keyword evidence="8 13" id="KW-0808">Transferase</keyword>
<keyword evidence="9 12" id="KW-0663">Pyridoxal phosphate</keyword>
<evidence type="ECO:0000313" key="14">
    <source>
        <dbReference type="EMBL" id="CUU43843.1"/>
    </source>
</evidence>
<evidence type="ECO:0000256" key="11">
    <source>
        <dbReference type="ARBA" id="ARBA00025174"/>
    </source>
</evidence>
<evidence type="ECO:0000256" key="2">
    <source>
        <dbReference type="ARBA" id="ARBA00001933"/>
    </source>
</evidence>
<comment type="similarity">
    <text evidence="4 13">Belongs to the glycogen phosphorylase family.</text>
</comment>
<dbReference type="NCBIfam" id="TIGR02093">
    <property type="entry name" value="P_ylase"/>
    <property type="match status" value="1"/>
</dbReference>
<evidence type="ECO:0000256" key="13">
    <source>
        <dbReference type="RuleBase" id="RU000587"/>
    </source>
</evidence>
<keyword evidence="5" id="KW-0963">Cytoplasm</keyword>
<dbReference type="Pfam" id="PF00343">
    <property type="entry name" value="Phosphorylase"/>
    <property type="match status" value="1"/>
</dbReference>
<evidence type="ECO:0000256" key="1">
    <source>
        <dbReference type="ARBA" id="ARBA00001275"/>
    </source>
</evidence>
<dbReference type="FunFam" id="3.40.50.2000:FF:000003">
    <property type="entry name" value="Alpha-1,4 glucan phosphorylase"/>
    <property type="match status" value="1"/>
</dbReference>
<dbReference type="Gene3D" id="3.40.50.2000">
    <property type="entry name" value="Glycogen Phosphorylase B"/>
    <property type="match status" value="2"/>
</dbReference>
<dbReference type="SUPFAM" id="SSF53756">
    <property type="entry name" value="UDP-Glycosyltransferase/glycogen phosphorylase"/>
    <property type="match status" value="1"/>
</dbReference>
<dbReference type="EMBL" id="LN907867">
    <property type="protein sequence ID" value="CUU43843.1"/>
    <property type="molecule type" value="Genomic_DNA"/>
</dbReference>
<dbReference type="EC" id="2.4.1.1" evidence="13"/>
<comment type="subcellular location">
    <subcellularLocation>
        <location evidence="3">Cytoplasm</location>
    </subcellularLocation>
</comment>
<evidence type="ECO:0000256" key="9">
    <source>
        <dbReference type="ARBA" id="ARBA00022898"/>
    </source>
</evidence>
<evidence type="ECO:0000256" key="12">
    <source>
        <dbReference type="PIRSR" id="PIRSR000460-1"/>
    </source>
</evidence>
<dbReference type="GO" id="GO:0005980">
    <property type="term" value="P:glycogen catabolic process"/>
    <property type="evidence" value="ECO:0007669"/>
    <property type="project" value="TreeGrafter"/>
</dbReference>
<dbReference type="InterPro" id="IPR011833">
    <property type="entry name" value="Glycg_phsphrylas"/>
</dbReference>
<feature type="modified residue" description="N6-(pyridoxal phosphate)lysine" evidence="12">
    <location>
        <position position="686"/>
    </location>
</feature>
<reference evidence="15" key="1">
    <citation type="journal article" date="2016" name="Genome Announc.">
        <title>Revised genome sequence of the purple photosynthetic bacterium Blastochloris viridis.</title>
        <authorList>
            <person name="Liu L.N."/>
            <person name="Faulkner M."/>
            <person name="Liu X."/>
            <person name="Huang F."/>
            <person name="Darby A.C."/>
            <person name="Hall N."/>
        </authorList>
    </citation>
    <scope>NUCLEOTIDE SEQUENCE [LARGE SCALE GENOMIC DNA]</scope>
    <source>
        <strain evidence="15">ATCC 19567 / DSM 133 / F</strain>
    </source>
</reference>